<protein>
    <submittedName>
        <fullName evidence="2">Uncharacterized protein</fullName>
    </submittedName>
</protein>
<organism evidence="2 3">
    <name type="scientific">Comamonas antarctica</name>
    <dbReference type="NCBI Taxonomy" id="2743470"/>
    <lineage>
        <taxon>Bacteria</taxon>
        <taxon>Pseudomonadati</taxon>
        <taxon>Pseudomonadota</taxon>
        <taxon>Betaproteobacteria</taxon>
        <taxon>Burkholderiales</taxon>
        <taxon>Comamonadaceae</taxon>
        <taxon>Comamonas</taxon>
    </lineage>
</organism>
<sequence length="695" mass="77280">MESISVGRSGQFYLLKKALTDVLVEDTFIRLRNKLDLLTPSDFVRPDYWPTYSKDWQQVRSAASSTWKHSLPAGPVTHEVTVLASAMVHPFVRHPLILPKADMFEHRLGYLLILEMSVKEIASGRETDYLFVQRDLVPDPLDDSWDNYFEGIPAAAFVEPFYYEGGASRIERMSFRKVAAARGEVNRKVLDAYDVGNAVSTFGLHRTIGGSMQLALPAGSSQTSIAITAHNSRLRAGVSRTSAGDMIRWATECVSKLSDKQDTTISSSAFLSSMAKPLETLLRAIPVSLVFDHLAIEQEQEELLSNGFHGWQPFNGSPVQSFENFIDALREPIEFDPTPCYEDGRPDVNSSGKKEKFFFPVGWQSLGADEPDVKLRITAKTCRVIMAAKFGAFDVDASGKLLTSGSVVSRMRAMRVSFNHGRAMYCLDGAFELSNLPLSIRQLSNMLVGIRELDTVHSEKGSNPAPSDTNFGSDSSFWAIENSKIVEKSSILICDDATDEWCDYLEISTTTPKMRWLHAKVQQKEKQKDKVARKAAITMAKKGNSKNHIPKNTQPMSSSDSLSASDLQEVISQAIKNLGRLRMQVDDEETKKRINRWTTELCTLPASANISRMRQQPKPSISIKDRIEVVISSPLAVLEVGVVIPNYSAKALKSAFSEIGKSQVEPQVVQAFWLLSSFMNSCLEVGATPYAFMRD</sequence>
<dbReference type="AlphaFoldDB" id="A0A6N1XBE3"/>
<feature type="region of interest" description="Disordered" evidence="1">
    <location>
        <begin position="538"/>
        <end position="563"/>
    </location>
</feature>
<geneLocation type="plasmid" evidence="2 3">
    <name>unnamed2</name>
</geneLocation>
<dbReference type="EMBL" id="CP054842">
    <property type="protein sequence ID" value="QKV55693.1"/>
    <property type="molecule type" value="Genomic_DNA"/>
</dbReference>
<accession>A0A6N1XBE3</accession>
<dbReference type="KEGG" id="aant:HUK68_22325"/>
<reference evidence="2 3" key="1">
    <citation type="submission" date="2020-06" db="EMBL/GenBank/DDBJ databases">
        <title>Acidovorax antarctica sp. nov., isolated from Corinth ice sheet soil, Antarctic Fields Peninsula.</title>
        <authorList>
            <person name="Xu Q."/>
            <person name="Peng F."/>
        </authorList>
    </citation>
    <scope>NUCLEOTIDE SEQUENCE [LARGE SCALE GENOMIC DNA]</scope>
    <source>
        <strain evidence="2 3">16-35-5</strain>
        <plasmid evidence="2 3">unnamed2</plasmid>
    </source>
</reference>
<proteinExistence type="predicted"/>
<gene>
    <name evidence="2" type="ORF">HUK68_22325</name>
</gene>
<dbReference type="Proteomes" id="UP000509579">
    <property type="component" value="Plasmid unnamed2"/>
</dbReference>
<evidence type="ECO:0000256" key="1">
    <source>
        <dbReference type="SAM" id="MobiDB-lite"/>
    </source>
</evidence>
<keyword evidence="3" id="KW-1185">Reference proteome</keyword>
<dbReference type="RefSeq" id="WP_175506479.1">
    <property type="nucleotide sequence ID" value="NZ_CP054842.1"/>
</dbReference>
<keyword evidence="2" id="KW-0614">Plasmid</keyword>
<evidence type="ECO:0000313" key="3">
    <source>
        <dbReference type="Proteomes" id="UP000509579"/>
    </source>
</evidence>
<evidence type="ECO:0000313" key="2">
    <source>
        <dbReference type="EMBL" id="QKV55693.1"/>
    </source>
</evidence>
<name>A0A6N1XBE3_9BURK</name>